<name>A0ABU5DF05_9BURK</name>
<protein>
    <submittedName>
        <fullName evidence="2">Uncharacterized protein</fullName>
    </submittedName>
</protein>
<accession>A0ABU5DF05</accession>
<sequence>MRHIALVLLAGLACSASQAQMAPPGVKDMIVTGGLNAGKTHRVAEHCGASADTLKAYKARFDADTKGGAELYASLDVDIEKVFLQGRKDGDAFYDTVKSSPNRDTICSQTLALVKSQAGK</sequence>
<comment type="caution">
    <text evidence="2">The sequence shown here is derived from an EMBL/GenBank/DDBJ whole genome shotgun (WGS) entry which is preliminary data.</text>
</comment>
<feature type="signal peptide" evidence="1">
    <location>
        <begin position="1"/>
        <end position="21"/>
    </location>
</feature>
<feature type="chain" id="PRO_5046590489" evidence="1">
    <location>
        <begin position="22"/>
        <end position="120"/>
    </location>
</feature>
<evidence type="ECO:0000313" key="3">
    <source>
        <dbReference type="Proteomes" id="UP001285263"/>
    </source>
</evidence>
<dbReference type="EMBL" id="JAXCLA010000003">
    <property type="protein sequence ID" value="MDY0744850.1"/>
    <property type="molecule type" value="Genomic_DNA"/>
</dbReference>
<keyword evidence="1" id="KW-0732">Signal</keyword>
<dbReference type="Proteomes" id="UP001285263">
    <property type="component" value="Unassembled WGS sequence"/>
</dbReference>
<gene>
    <name evidence="2" type="ORF">SNE35_10050</name>
</gene>
<keyword evidence="3" id="KW-1185">Reference proteome</keyword>
<proteinExistence type="predicted"/>
<evidence type="ECO:0000313" key="2">
    <source>
        <dbReference type="EMBL" id="MDY0744850.1"/>
    </source>
</evidence>
<organism evidence="2 3">
    <name type="scientific">Roseateles agri</name>
    <dbReference type="NCBI Taxonomy" id="3098619"/>
    <lineage>
        <taxon>Bacteria</taxon>
        <taxon>Pseudomonadati</taxon>
        <taxon>Pseudomonadota</taxon>
        <taxon>Betaproteobacteria</taxon>
        <taxon>Burkholderiales</taxon>
        <taxon>Sphaerotilaceae</taxon>
        <taxon>Roseateles</taxon>
    </lineage>
</organism>
<evidence type="ECO:0000256" key="1">
    <source>
        <dbReference type="SAM" id="SignalP"/>
    </source>
</evidence>
<reference evidence="2 3" key="1">
    <citation type="submission" date="2023-11" db="EMBL/GenBank/DDBJ databases">
        <title>Paucibacter sp. nov., isolated from fresh soil in Korea.</title>
        <authorList>
            <person name="Le N.T.T."/>
        </authorList>
    </citation>
    <scope>NUCLEOTIDE SEQUENCE [LARGE SCALE GENOMIC DNA]</scope>
    <source>
        <strain evidence="2 3">R3-3</strain>
    </source>
</reference>
<dbReference type="RefSeq" id="WP_320422760.1">
    <property type="nucleotide sequence ID" value="NZ_JAXCLA010000003.1"/>
</dbReference>